<evidence type="ECO:0000313" key="2">
    <source>
        <dbReference type="Proteomes" id="UP000240653"/>
    </source>
</evidence>
<gene>
    <name evidence="1" type="ORF">C7I85_29050</name>
</gene>
<dbReference type="EMBL" id="PXYL01000034">
    <property type="protein sequence ID" value="PSJ52231.1"/>
    <property type="molecule type" value="Genomic_DNA"/>
</dbReference>
<name>A0A2P7RPS5_9HYPH</name>
<protein>
    <submittedName>
        <fullName evidence="1">Uncharacterized protein</fullName>
    </submittedName>
</protein>
<dbReference type="Proteomes" id="UP000240653">
    <property type="component" value="Unassembled WGS sequence"/>
</dbReference>
<sequence>MIIGPARKLSALTDTPAGLAAWLLDHDDGYAQPASAMQSAVLGRTVNGHSAGHCPVPAQGH</sequence>
<proteinExistence type="predicted"/>
<keyword evidence="2" id="KW-1185">Reference proteome</keyword>
<reference evidence="1 2" key="1">
    <citation type="submission" date="2018-03" db="EMBL/GenBank/DDBJ databases">
        <title>The draft genome of Mesorhizobium soli JCM 19897.</title>
        <authorList>
            <person name="Li L."/>
            <person name="Liu L."/>
            <person name="Liang L."/>
            <person name="Wang T."/>
            <person name="Zhang X."/>
        </authorList>
    </citation>
    <scope>NUCLEOTIDE SEQUENCE [LARGE SCALE GENOMIC DNA]</scope>
    <source>
        <strain evidence="1 2">JCM 19897</strain>
    </source>
</reference>
<dbReference type="AlphaFoldDB" id="A0A2P7RPS5"/>
<accession>A0A2P7RPS5</accession>
<comment type="caution">
    <text evidence="1">The sequence shown here is derived from an EMBL/GenBank/DDBJ whole genome shotgun (WGS) entry which is preliminary data.</text>
</comment>
<organism evidence="1 2">
    <name type="scientific">Pseudaminobacter soli</name>
    <name type="common">ex Li et al. 2025</name>
    <dbReference type="NCBI Taxonomy" id="1295366"/>
    <lineage>
        <taxon>Bacteria</taxon>
        <taxon>Pseudomonadati</taxon>
        <taxon>Pseudomonadota</taxon>
        <taxon>Alphaproteobacteria</taxon>
        <taxon>Hyphomicrobiales</taxon>
        <taxon>Phyllobacteriaceae</taxon>
        <taxon>Pseudaminobacter</taxon>
    </lineage>
</organism>
<evidence type="ECO:0000313" key="1">
    <source>
        <dbReference type="EMBL" id="PSJ52231.1"/>
    </source>
</evidence>